<reference evidence="2" key="1">
    <citation type="submission" date="2021-01" db="EMBL/GenBank/DDBJ databases">
        <authorList>
            <person name="Corre E."/>
            <person name="Pelletier E."/>
            <person name="Niang G."/>
            <person name="Scheremetjew M."/>
            <person name="Finn R."/>
            <person name="Kale V."/>
            <person name="Holt S."/>
            <person name="Cochrane G."/>
            <person name="Meng A."/>
            <person name="Brown T."/>
            <person name="Cohen L."/>
        </authorList>
    </citation>
    <scope>NUCLEOTIDE SEQUENCE</scope>
    <source>
        <strain evidence="2">NIES-381</strain>
    </source>
</reference>
<keyword evidence="1" id="KW-0472">Membrane</keyword>
<protein>
    <recommendedName>
        <fullName evidence="3">PsbP C-terminal domain-containing protein</fullName>
    </recommendedName>
</protein>
<dbReference type="Gene3D" id="3.40.1000.10">
    <property type="entry name" value="Mog1/PsbP, alpha/beta/alpha sandwich"/>
    <property type="match status" value="1"/>
</dbReference>
<evidence type="ECO:0000256" key="1">
    <source>
        <dbReference type="SAM" id="Phobius"/>
    </source>
</evidence>
<evidence type="ECO:0000313" key="2">
    <source>
        <dbReference type="EMBL" id="CAD9038094.1"/>
    </source>
</evidence>
<sequence>MATPYHRYYTVEREEATQGHKWGPALVACGIAAMCAAMVVLQFNGSTVALPTSNFVALSNVVRPAPLASRFVTRMQAQSNPQELSRRGTLAFGAAALMTQGQAAQAVQGLTAGRIPGFGPVDENGIKPYVRPEGKSGGHGVGWSEIPQYQFDVPADFQEIAVSIADLGGTEIDARFTSEQYGDIALIVAPVARFKDIGWNAKVKLNELTATPEALVLGFAPEVLGNPIEEEDIVDFQEDMRGELLFYQWEVRPRNIIVASATGNRLFLMVIRAKARQWAAHRKELIEIGKSFKVPPANFVDF</sequence>
<organism evidence="2">
    <name type="scientific">Eutreptiella gymnastica</name>
    <dbReference type="NCBI Taxonomy" id="73025"/>
    <lineage>
        <taxon>Eukaryota</taxon>
        <taxon>Discoba</taxon>
        <taxon>Euglenozoa</taxon>
        <taxon>Euglenida</taxon>
        <taxon>Spirocuta</taxon>
        <taxon>Euglenophyceae</taxon>
        <taxon>Eutreptiales</taxon>
        <taxon>Eutreptiaceae</taxon>
        <taxon>Eutreptiella</taxon>
    </lineage>
</organism>
<keyword evidence="1" id="KW-0812">Transmembrane</keyword>
<dbReference type="PANTHER" id="PTHR31407">
    <property type="match status" value="1"/>
</dbReference>
<accession>A0A7S1NRN9</accession>
<evidence type="ECO:0008006" key="3">
    <source>
        <dbReference type="Google" id="ProtNLM"/>
    </source>
</evidence>
<proteinExistence type="predicted"/>
<dbReference type="EMBL" id="HBGA01133002">
    <property type="protein sequence ID" value="CAD9038094.1"/>
    <property type="molecule type" value="Transcribed_RNA"/>
</dbReference>
<dbReference type="SUPFAM" id="SSF55724">
    <property type="entry name" value="Mog1p/PsbP-like"/>
    <property type="match status" value="1"/>
</dbReference>
<feature type="transmembrane region" description="Helical" evidence="1">
    <location>
        <begin position="22"/>
        <end position="43"/>
    </location>
</feature>
<name>A0A7S1NRN9_9EUGL</name>
<dbReference type="InterPro" id="IPR016123">
    <property type="entry name" value="Mog1/PsbP_a/b/a-sand"/>
</dbReference>
<gene>
    <name evidence="2" type="ORF">EGYM00392_LOCUS49254</name>
</gene>
<dbReference type="AlphaFoldDB" id="A0A7S1NRN9"/>
<keyword evidence="1" id="KW-1133">Transmembrane helix</keyword>
<dbReference type="PANTHER" id="PTHR31407:SF38">
    <property type="entry name" value="PSBP DOMAIN-CONTAINING PROTEIN 4, CHLOROPLASTIC"/>
    <property type="match status" value="1"/>
</dbReference>